<name>A0A8W7PXX3_ANOCL</name>
<accession>A0A8W7PXX3</accession>
<reference evidence="1" key="1">
    <citation type="submission" date="2022-08" db="UniProtKB">
        <authorList>
            <consortium name="EnsemblMetazoa"/>
        </authorList>
    </citation>
    <scope>IDENTIFICATION</scope>
</reference>
<dbReference type="AlphaFoldDB" id="A0A8W7PXX3"/>
<sequence>MERRFWLIEHGPRFVGIYSPSPSLIEPDERLSLDDWPRGAGVGLPLPPSSLLRDIGEGFRIGLLAIPVPEEEDDLGPNGGMGEVLISLKPPLRPDGPRESVSYWTIVLPVVGDFAFGPIISFSSVVEVDMLVGRLETAFCINSSISKSSRGVTAPRNATPASCPVSNWRCCCCGISSSFMSASEMLISGEVFSCCCCCCCTTAGSMSSKLASNLASSSSSRSSNEDDSMRAIGAAGFSNRSSTSMMSRRAA</sequence>
<organism evidence="1">
    <name type="scientific">Anopheles coluzzii</name>
    <name type="common">African malaria mosquito</name>
    <dbReference type="NCBI Taxonomy" id="1518534"/>
    <lineage>
        <taxon>Eukaryota</taxon>
        <taxon>Metazoa</taxon>
        <taxon>Ecdysozoa</taxon>
        <taxon>Arthropoda</taxon>
        <taxon>Hexapoda</taxon>
        <taxon>Insecta</taxon>
        <taxon>Pterygota</taxon>
        <taxon>Neoptera</taxon>
        <taxon>Endopterygota</taxon>
        <taxon>Diptera</taxon>
        <taxon>Nematocera</taxon>
        <taxon>Culicoidea</taxon>
        <taxon>Culicidae</taxon>
        <taxon>Anophelinae</taxon>
        <taxon>Anopheles</taxon>
    </lineage>
</organism>
<protein>
    <submittedName>
        <fullName evidence="1">Uncharacterized protein</fullName>
    </submittedName>
</protein>
<dbReference type="Proteomes" id="UP000075882">
    <property type="component" value="Unassembled WGS sequence"/>
</dbReference>
<evidence type="ECO:0000313" key="1">
    <source>
        <dbReference type="EnsemblMetazoa" id="ACOM039561-PA.1"/>
    </source>
</evidence>
<proteinExistence type="predicted"/>
<dbReference type="EnsemblMetazoa" id="ACOM039561-RA">
    <property type="protein sequence ID" value="ACOM039561-PA.1"/>
    <property type="gene ID" value="ACOM039561"/>
</dbReference>